<dbReference type="GO" id="GO:0016787">
    <property type="term" value="F:hydrolase activity"/>
    <property type="evidence" value="ECO:0007669"/>
    <property type="project" value="UniProtKB-KW"/>
</dbReference>
<dbReference type="PRINTS" id="PR00111">
    <property type="entry name" value="ABHYDROLASE"/>
</dbReference>
<proteinExistence type="predicted"/>
<feature type="domain" description="AB hydrolase-1" evidence="1">
    <location>
        <begin position="16"/>
        <end position="236"/>
    </location>
</feature>
<sequence length="252" mass="26465">MSDRLFAHEVGAGGEPVVFLHGFGAGHFVWRDIQPAIAAARTTIAYDLPGHGGSLAFAESGPPKVAARAVLSDLDARGVSRFHLVGHSMGGAIATLIAASAPERVASLTALAPGGFGETIDATHLRRYATADTEEKLAAGLSAMYAPGFALAPALVAPYADAIARPGQTEKLVEIAALLFRGERQGVIPYELRAGLPMPVKVLWGREDPILPFSHTEGLPPRMALHAFSGAGHMLADECTADVVHLIRENIR</sequence>
<dbReference type="InterPro" id="IPR050266">
    <property type="entry name" value="AB_hydrolase_sf"/>
</dbReference>
<dbReference type="Pfam" id="PF00561">
    <property type="entry name" value="Abhydrolase_1"/>
    <property type="match status" value="1"/>
</dbReference>
<name>A0A844QNJ8_9HYPH</name>
<evidence type="ECO:0000313" key="2">
    <source>
        <dbReference type="EMBL" id="MVA99520.1"/>
    </source>
</evidence>
<organism evidence="2 3">
    <name type="scientific">Nitratireductor arenosus</name>
    <dbReference type="NCBI Taxonomy" id="2682096"/>
    <lineage>
        <taxon>Bacteria</taxon>
        <taxon>Pseudomonadati</taxon>
        <taxon>Pseudomonadota</taxon>
        <taxon>Alphaproteobacteria</taxon>
        <taxon>Hyphomicrobiales</taxon>
        <taxon>Phyllobacteriaceae</taxon>
        <taxon>Nitratireductor</taxon>
    </lineage>
</organism>
<protein>
    <submittedName>
        <fullName evidence="2">Alpha/beta fold hydrolase</fullName>
    </submittedName>
</protein>
<dbReference type="InterPro" id="IPR000073">
    <property type="entry name" value="AB_hydrolase_1"/>
</dbReference>
<dbReference type="RefSeq" id="WP_156714793.1">
    <property type="nucleotide sequence ID" value="NZ_WPHG01000006.1"/>
</dbReference>
<keyword evidence="2" id="KW-0378">Hydrolase</keyword>
<reference evidence="2 3" key="1">
    <citation type="submission" date="2019-12" db="EMBL/GenBank/DDBJ databases">
        <title>Nitratireductor arenosus sp. nov., Isolated from sea sand, Jeju island, South Korea.</title>
        <authorList>
            <person name="Kim W."/>
        </authorList>
    </citation>
    <scope>NUCLEOTIDE SEQUENCE [LARGE SCALE GENOMIC DNA]</scope>
    <source>
        <strain evidence="2 3">CAU 1489</strain>
    </source>
</reference>
<dbReference type="Gene3D" id="3.40.50.1820">
    <property type="entry name" value="alpha/beta hydrolase"/>
    <property type="match status" value="1"/>
</dbReference>
<gene>
    <name evidence="2" type="ORF">GN330_19920</name>
</gene>
<dbReference type="InterPro" id="IPR029058">
    <property type="entry name" value="AB_hydrolase_fold"/>
</dbReference>
<dbReference type="AlphaFoldDB" id="A0A844QNJ8"/>
<dbReference type="PANTHER" id="PTHR43798">
    <property type="entry name" value="MONOACYLGLYCEROL LIPASE"/>
    <property type="match status" value="1"/>
</dbReference>
<evidence type="ECO:0000259" key="1">
    <source>
        <dbReference type="Pfam" id="PF00561"/>
    </source>
</evidence>
<dbReference type="Proteomes" id="UP000463224">
    <property type="component" value="Unassembled WGS sequence"/>
</dbReference>
<dbReference type="SUPFAM" id="SSF53474">
    <property type="entry name" value="alpha/beta-Hydrolases"/>
    <property type="match status" value="1"/>
</dbReference>
<accession>A0A844QNJ8</accession>
<comment type="caution">
    <text evidence="2">The sequence shown here is derived from an EMBL/GenBank/DDBJ whole genome shotgun (WGS) entry which is preliminary data.</text>
</comment>
<dbReference type="EMBL" id="WPHG01000006">
    <property type="protein sequence ID" value="MVA99520.1"/>
    <property type="molecule type" value="Genomic_DNA"/>
</dbReference>
<keyword evidence="3" id="KW-1185">Reference proteome</keyword>
<evidence type="ECO:0000313" key="3">
    <source>
        <dbReference type="Proteomes" id="UP000463224"/>
    </source>
</evidence>